<dbReference type="Pfam" id="PF21983">
    <property type="entry name" value="NikA-like"/>
    <property type="match status" value="1"/>
</dbReference>
<evidence type="ECO:0008006" key="2">
    <source>
        <dbReference type="Google" id="ProtNLM"/>
    </source>
</evidence>
<reference evidence="1" key="1">
    <citation type="journal article" date="2015" name="Nature">
        <title>Complex archaea that bridge the gap between prokaryotes and eukaryotes.</title>
        <authorList>
            <person name="Spang A."/>
            <person name="Saw J.H."/>
            <person name="Jorgensen S.L."/>
            <person name="Zaremba-Niedzwiedzka K."/>
            <person name="Martijn J."/>
            <person name="Lind A.E."/>
            <person name="van Eijk R."/>
            <person name="Schleper C."/>
            <person name="Guy L."/>
            <person name="Ettema T.J."/>
        </authorList>
    </citation>
    <scope>NUCLEOTIDE SEQUENCE</scope>
</reference>
<gene>
    <name evidence="1" type="ORF">LCGC14_2858620</name>
</gene>
<organism evidence="1">
    <name type="scientific">marine sediment metagenome</name>
    <dbReference type="NCBI Taxonomy" id="412755"/>
    <lineage>
        <taxon>unclassified sequences</taxon>
        <taxon>metagenomes</taxon>
        <taxon>ecological metagenomes</taxon>
    </lineage>
</organism>
<accession>A0A0F9AXA4</accession>
<evidence type="ECO:0000313" key="1">
    <source>
        <dbReference type="EMBL" id="KKK76936.1"/>
    </source>
</evidence>
<dbReference type="InterPro" id="IPR053842">
    <property type="entry name" value="NikA-like"/>
</dbReference>
<comment type="caution">
    <text evidence="1">The sequence shown here is derived from an EMBL/GenBank/DDBJ whole genome shotgun (WGS) entry which is preliminary data.</text>
</comment>
<dbReference type="EMBL" id="LAZR01055188">
    <property type="protein sequence ID" value="KKK76936.1"/>
    <property type="molecule type" value="Genomic_DNA"/>
</dbReference>
<sequence>MGRNNELKLKLSREERNKIEQKAKELGLKLSTYIRMVSLKANTEVKNIK</sequence>
<name>A0A0F9AXA4_9ZZZZ</name>
<protein>
    <recommendedName>
        <fullName evidence="2">Ribbon-helix-helix protein CopG domain-containing protein</fullName>
    </recommendedName>
</protein>
<proteinExistence type="predicted"/>
<dbReference type="AlphaFoldDB" id="A0A0F9AXA4"/>